<dbReference type="GO" id="GO:0015689">
    <property type="term" value="P:molybdate ion transport"/>
    <property type="evidence" value="ECO:0007669"/>
    <property type="project" value="TreeGrafter"/>
</dbReference>
<accession>A0A8J7AQP0</accession>
<gene>
    <name evidence="2" type="ORF">IQ241_16455</name>
</gene>
<keyword evidence="3" id="KW-1185">Reference proteome</keyword>
<dbReference type="GO" id="GO:0030973">
    <property type="term" value="F:molybdate ion binding"/>
    <property type="evidence" value="ECO:0007669"/>
    <property type="project" value="TreeGrafter"/>
</dbReference>
<proteinExistence type="predicted"/>
<dbReference type="RefSeq" id="WP_193909142.1">
    <property type="nucleotide sequence ID" value="NZ_JADEXG010000042.1"/>
</dbReference>
<dbReference type="Proteomes" id="UP000636505">
    <property type="component" value="Unassembled WGS sequence"/>
</dbReference>
<dbReference type="Pfam" id="PF13531">
    <property type="entry name" value="SBP_bac_11"/>
    <property type="match status" value="1"/>
</dbReference>
<name>A0A8J7AQP0_9CYAN</name>
<evidence type="ECO:0000313" key="2">
    <source>
        <dbReference type="EMBL" id="MBE9078864.1"/>
    </source>
</evidence>
<dbReference type="PANTHER" id="PTHR30632:SF0">
    <property type="entry name" value="SULFATE-BINDING PROTEIN"/>
    <property type="match status" value="1"/>
</dbReference>
<protein>
    <submittedName>
        <fullName evidence="2">Substrate-binding domain-containing protein</fullName>
    </submittedName>
</protein>
<dbReference type="AlphaFoldDB" id="A0A8J7AQP0"/>
<feature type="region of interest" description="Disordered" evidence="1">
    <location>
        <begin position="330"/>
        <end position="349"/>
    </location>
</feature>
<organism evidence="2 3">
    <name type="scientific">Vasconcelosia minhoensis LEGE 07310</name>
    <dbReference type="NCBI Taxonomy" id="915328"/>
    <lineage>
        <taxon>Bacteria</taxon>
        <taxon>Bacillati</taxon>
        <taxon>Cyanobacteriota</taxon>
        <taxon>Cyanophyceae</taxon>
        <taxon>Nodosilineales</taxon>
        <taxon>Cymatolegaceae</taxon>
        <taxon>Vasconcelosia</taxon>
        <taxon>Vasconcelosia minhoensis</taxon>
    </lineage>
</organism>
<evidence type="ECO:0000256" key="1">
    <source>
        <dbReference type="SAM" id="MobiDB-lite"/>
    </source>
</evidence>
<dbReference type="Gene3D" id="3.40.190.10">
    <property type="entry name" value="Periplasmic binding protein-like II"/>
    <property type="match status" value="2"/>
</dbReference>
<comment type="caution">
    <text evidence="2">The sequence shown here is derived from an EMBL/GenBank/DDBJ whole genome shotgun (WGS) entry which is preliminary data.</text>
</comment>
<sequence length="366" mass="40077">MSLPKTATSLAIITAALGLTYAPLPGSQQSITVVSGSELQEPLALLEERFEQAYPDIALQIEIQGSQDIVNNFIDGRNDFQPTVLIPANGQLLDELQNRWDTQHSDAPFYADPQPIARTMLVAIAWPERGQALFPNGQFEWSRLEEAVTKGSWADLGGKAEWGSFDFVTTDPTRSNSGQLALGLWAQSELAGQPLSPSALNSPAVESLFSTVKKSVYQPPRSTDILLQEFITRGPNDADIAIVYESIALHRWEQATTTQGTPYRIYYLDPTVETVSTAAVVQHNISKAEARAGQAFVDFLIEPEQQAVFVQFGFRPTGPDTDLAAVTDSPWNQDIPGAEASPSGQVAEPPNRQLLTEVIRLWQRAN</sequence>
<reference evidence="2" key="1">
    <citation type="submission" date="2020-10" db="EMBL/GenBank/DDBJ databases">
        <authorList>
            <person name="Castelo-Branco R."/>
            <person name="Eusebio N."/>
            <person name="Adriana R."/>
            <person name="Vieira A."/>
            <person name="Brugerolle De Fraissinette N."/>
            <person name="Rezende De Castro R."/>
            <person name="Schneider M.P."/>
            <person name="Vasconcelos V."/>
            <person name="Leao P.N."/>
        </authorList>
    </citation>
    <scope>NUCLEOTIDE SEQUENCE</scope>
    <source>
        <strain evidence="2">LEGE 07310</strain>
    </source>
</reference>
<dbReference type="PANTHER" id="PTHR30632">
    <property type="entry name" value="MOLYBDATE-BINDING PERIPLASMIC PROTEIN"/>
    <property type="match status" value="1"/>
</dbReference>
<evidence type="ECO:0000313" key="3">
    <source>
        <dbReference type="Proteomes" id="UP000636505"/>
    </source>
</evidence>
<dbReference type="SUPFAM" id="SSF53850">
    <property type="entry name" value="Periplasmic binding protein-like II"/>
    <property type="match status" value="1"/>
</dbReference>
<dbReference type="EMBL" id="JADEXG010000042">
    <property type="protein sequence ID" value="MBE9078864.1"/>
    <property type="molecule type" value="Genomic_DNA"/>
</dbReference>
<dbReference type="InterPro" id="IPR050682">
    <property type="entry name" value="ModA/WtpA"/>
</dbReference>